<feature type="transmembrane region" description="Helical" evidence="1">
    <location>
        <begin position="12"/>
        <end position="31"/>
    </location>
</feature>
<name>A0A7Y7U6L2_9BACT</name>
<dbReference type="EMBL" id="JABKAU010000015">
    <property type="protein sequence ID" value="NVO31560.1"/>
    <property type="molecule type" value="Genomic_DNA"/>
</dbReference>
<evidence type="ECO:0000256" key="1">
    <source>
        <dbReference type="SAM" id="Phobius"/>
    </source>
</evidence>
<sequence length="211" mass="22267">MPRLLATVLSAVFHPLLVPLYLFYIVCYQLPGVAAHPALPARGLVLALVAGGTLGLPGLGTALLVWLGYADSVELRQRRQRTMPLLLAALSFGVTAALLYRPQEPDPLLFRMMAGMTLAVLLTLLITLRWKISAHGVGMGGAFGLLLLLHLSSTTETASLWWLAGCAVVAAAVSRARLVLDAHTPAQVWAGLALGLSVALGIGVVSSWFLG</sequence>
<dbReference type="RefSeq" id="WP_176908460.1">
    <property type="nucleotide sequence ID" value="NZ_JABKAU010000015.1"/>
</dbReference>
<protein>
    <recommendedName>
        <fullName evidence="4">Phosphatase PAP2 family protein</fullName>
    </recommendedName>
</protein>
<keyword evidence="3" id="KW-1185">Reference proteome</keyword>
<accession>A0A7Y7U6L2</accession>
<feature type="transmembrane region" description="Helical" evidence="1">
    <location>
        <begin position="159"/>
        <end position="176"/>
    </location>
</feature>
<keyword evidence="1" id="KW-0812">Transmembrane</keyword>
<feature type="transmembrane region" description="Helical" evidence="1">
    <location>
        <begin position="188"/>
        <end position="210"/>
    </location>
</feature>
<comment type="caution">
    <text evidence="2">The sequence shown here is derived from an EMBL/GenBank/DDBJ whole genome shotgun (WGS) entry which is preliminary data.</text>
</comment>
<gene>
    <name evidence="2" type="ORF">HW554_10095</name>
</gene>
<keyword evidence="1" id="KW-0472">Membrane</keyword>
<evidence type="ECO:0000313" key="2">
    <source>
        <dbReference type="EMBL" id="NVO31560.1"/>
    </source>
</evidence>
<dbReference type="AlphaFoldDB" id="A0A7Y7U6L2"/>
<keyword evidence="1" id="KW-1133">Transmembrane helix</keyword>
<evidence type="ECO:0000313" key="3">
    <source>
        <dbReference type="Proteomes" id="UP000565521"/>
    </source>
</evidence>
<proteinExistence type="predicted"/>
<evidence type="ECO:0008006" key="4">
    <source>
        <dbReference type="Google" id="ProtNLM"/>
    </source>
</evidence>
<feature type="transmembrane region" description="Helical" evidence="1">
    <location>
        <begin position="82"/>
        <end position="102"/>
    </location>
</feature>
<reference evidence="2 3" key="1">
    <citation type="submission" date="2020-05" db="EMBL/GenBank/DDBJ databases">
        <title>Hymenobacter terrestris sp. nov. and Hymenobacter lapidiphilus sp. nov., isolated from regoliths in Antarctica.</title>
        <authorList>
            <person name="Sedlacek I."/>
            <person name="Pantucek R."/>
            <person name="Zeman M."/>
            <person name="Holochova P."/>
            <person name="Kralova S."/>
            <person name="Stankova E."/>
            <person name="Sedo O."/>
            <person name="Micenkova L."/>
            <person name="Svec P."/>
            <person name="Gupta V."/>
            <person name="Sood U."/>
            <person name="Korpole U.S."/>
            <person name="Lal R."/>
        </authorList>
    </citation>
    <scope>NUCLEOTIDE SEQUENCE [LARGE SCALE GENOMIC DNA]</scope>
    <source>
        <strain evidence="2 3">P5342</strain>
    </source>
</reference>
<organism evidence="2 3">
    <name type="scientific">Hymenobacter lapidiphilus</name>
    <dbReference type="NCBI Taxonomy" id="2608003"/>
    <lineage>
        <taxon>Bacteria</taxon>
        <taxon>Pseudomonadati</taxon>
        <taxon>Bacteroidota</taxon>
        <taxon>Cytophagia</taxon>
        <taxon>Cytophagales</taxon>
        <taxon>Hymenobacteraceae</taxon>
        <taxon>Hymenobacter</taxon>
    </lineage>
</organism>
<feature type="transmembrane region" description="Helical" evidence="1">
    <location>
        <begin position="135"/>
        <end position="153"/>
    </location>
</feature>
<feature type="transmembrane region" description="Helical" evidence="1">
    <location>
        <begin position="108"/>
        <end position="128"/>
    </location>
</feature>
<feature type="transmembrane region" description="Helical" evidence="1">
    <location>
        <begin position="43"/>
        <end position="70"/>
    </location>
</feature>
<dbReference type="Proteomes" id="UP000565521">
    <property type="component" value="Unassembled WGS sequence"/>
</dbReference>